<dbReference type="RefSeq" id="WP_206567467.1">
    <property type="nucleotide sequence ID" value="NZ_JAFKCW010000001.1"/>
</dbReference>
<evidence type="ECO:0000313" key="2">
    <source>
        <dbReference type="Proteomes" id="UP000664698"/>
    </source>
</evidence>
<accession>A0ABS3BKB2</accession>
<name>A0ABS3BKB2_9BACT</name>
<evidence type="ECO:0000313" key="1">
    <source>
        <dbReference type="EMBL" id="MBN7799475.1"/>
    </source>
</evidence>
<dbReference type="EMBL" id="JAFKCW010000001">
    <property type="protein sequence ID" value="MBN7799475.1"/>
    <property type="molecule type" value="Genomic_DNA"/>
</dbReference>
<sequence>MKRFITKTTAFCASLLPVFLIPWLFLYISGESFRNLDDIINRQNYLIGYAYSEENYRYLKQKELSSRNTPTVIALGSSRVLQFRDKMFTSSFYNAGFTISSISDFIPFIETNFKSKKPDVLLIGLDQWMFNENWDNLENYDKTERQWRAEYTKNASMQTLSNVWTDLLKRKYGIETILSNYKSNKSKFGLNAIVKNRGFRKDGSMFYGDQITKLIEKDSLADDFGYRGTYSRIEDGDRFFEYGKKVNEKSLKALNDLLLFCKENDIYVVAILPPFANSVNSRLRQSEKYTYMDSVYHKANEVISFYDFELWDMSDLTKYNSNDDETLDGFHGSEVSHVKMLMHMIKKDSKLKNYTNLQRLENDLINKENRYSVYPNP</sequence>
<organism evidence="1 2">
    <name type="scientific">Algoriphagus aestuariicola</name>
    <dbReference type="NCBI Taxonomy" id="1852016"/>
    <lineage>
        <taxon>Bacteria</taxon>
        <taxon>Pseudomonadati</taxon>
        <taxon>Bacteroidota</taxon>
        <taxon>Cytophagia</taxon>
        <taxon>Cytophagales</taxon>
        <taxon>Cyclobacteriaceae</taxon>
        <taxon>Algoriphagus</taxon>
    </lineage>
</organism>
<dbReference type="Proteomes" id="UP000664698">
    <property type="component" value="Unassembled WGS sequence"/>
</dbReference>
<evidence type="ECO:0008006" key="3">
    <source>
        <dbReference type="Google" id="ProtNLM"/>
    </source>
</evidence>
<comment type="caution">
    <text evidence="1">The sequence shown here is derived from an EMBL/GenBank/DDBJ whole genome shotgun (WGS) entry which is preliminary data.</text>
</comment>
<gene>
    <name evidence="1" type="ORF">J0A67_01315</name>
</gene>
<proteinExistence type="predicted"/>
<protein>
    <recommendedName>
        <fullName evidence="3">D-alanyl-lipoteichoic acid biosynthesis protein DltD</fullName>
    </recommendedName>
</protein>
<reference evidence="1 2" key="1">
    <citation type="submission" date="2021-03" db="EMBL/GenBank/DDBJ databases">
        <title>novel species isolated from a fishpond in China.</title>
        <authorList>
            <person name="Lu H."/>
            <person name="Cai Z."/>
        </authorList>
    </citation>
    <scope>NUCLEOTIDE SEQUENCE [LARGE SCALE GENOMIC DNA]</scope>
    <source>
        <strain evidence="1 2">JCM 31546</strain>
    </source>
</reference>
<keyword evidence="2" id="KW-1185">Reference proteome</keyword>